<dbReference type="PANTHER" id="PTHR34383:SF3">
    <property type="entry name" value="POLYPHOSPHATE:AMP PHOSPHOTRANSFERASE"/>
    <property type="match status" value="1"/>
</dbReference>
<comment type="caution">
    <text evidence="2">The sequence shown here is derived from an EMBL/GenBank/DDBJ whole genome shotgun (WGS) entry which is preliminary data.</text>
</comment>
<dbReference type="AlphaFoldDB" id="A0A839QH87"/>
<gene>
    <name evidence="2" type="ORF">E9229_000026</name>
</gene>
<accession>A0A839QH87</accession>
<dbReference type="InterPro" id="IPR027417">
    <property type="entry name" value="P-loop_NTPase"/>
</dbReference>
<evidence type="ECO:0000259" key="1">
    <source>
        <dbReference type="Pfam" id="PF03976"/>
    </source>
</evidence>
<dbReference type="NCBIfam" id="TIGR03709">
    <property type="entry name" value="PPK2_rel_1"/>
    <property type="match status" value="1"/>
</dbReference>
<evidence type="ECO:0000313" key="2">
    <source>
        <dbReference type="EMBL" id="MBB2993835.1"/>
    </source>
</evidence>
<sequence length="301" mass="32674">MGKHHRGASAATAQKTTDTEPCRLAANAAALLGAGPGFALAAVDPNSTPGFTGKKADGAAALDAVDAELDELQEKLFAASRFGAGERVLLVLQGMDTAGKGGVVRHVIGSVDPQGVAHHAFKAPTEEEKAHDFLWRIGKEMPGPGMIGVFDRSHYEDVLIHKVRGFTSPGEIERRYGAIADFEAQAVANGTRIVKVMLHISKDEQAERLEERLDRPEKHWKFAPSDIDERAFWDEYQRAYAIAIERTGTVAAPWFVVPANHKWYARLAVAHLLVATLRGIDPQWPPATFDVAAEKARLDAS</sequence>
<dbReference type="Proteomes" id="UP000523000">
    <property type="component" value="Unassembled WGS sequence"/>
</dbReference>
<dbReference type="PANTHER" id="PTHR34383">
    <property type="entry name" value="POLYPHOSPHATE:AMP PHOSPHOTRANSFERASE-RELATED"/>
    <property type="match status" value="1"/>
</dbReference>
<dbReference type="InterPro" id="IPR022488">
    <property type="entry name" value="PPK2-related"/>
</dbReference>
<organism evidence="2 3">
    <name type="scientific">Paeniglutamicibacter cryotolerans</name>
    <dbReference type="NCBI Taxonomy" id="670079"/>
    <lineage>
        <taxon>Bacteria</taxon>
        <taxon>Bacillati</taxon>
        <taxon>Actinomycetota</taxon>
        <taxon>Actinomycetes</taxon>
        <taxon>Micrococcales</taxon>
        <taxon>Micrococcaceae</taxon>
        <taxon>Paeniglutamicibacter</taxon>
    </lineage>
</organism>
<proteinExistence type="predicted"/>
<dbReference type="SUPFAM" id="SSF52540">
    <property type="entry name" value="P-loop containing nucleoside triphosphate hydrolases"/>
    <property type="match status" value="1"/>
</dbReference>
<keyword evidence="2" id="KW-0808">Transferase</keyword>
<keyword evidence="3" id="KW-1185">Reference proteome</keyword>
<feature type="domain" description="Polyphosphate kinase-2-related" evidence="1">
    <location>
        <begin position="55"/>
        <end position="278"/>
    </location>
</feature>
<evidence type="ECO:0000313" key="3">
    <source>
        <dbReference type="Proteomes" id="UP000523000"/>
    </source>
</evidence>
<dbReference type="Gene3D" id="3.40.50.300">
    <property type="entry name" value="P-loop containing nucleotide triphosphate hydrolases"/>
    <property type="match status" value="1"/>
</dbReference>
<dbReference type="InterPro" id="IPR022300">
    <property type="entry name" value="PPK2-rel_1"/>
</dbReference>
<dbReference type="RefSeq" id="WP_183509177.1">
    <property type="nucleotide sequence ID" value="NZ_BAABGK010000092.1"/>
</dbReference>
<dbReference type="Pfam" id="PF03976">
    <property type="entry name" value="PPK2"/>
    <property type="match status" value="1"/>
</dbReference>
<dbReference type="GO" id="GO:0016776">
    <property type="term" value="F:phosphotransferase activity, phosphate group as acceptor"/>
    <property type="evidence" value="ECO:0007669"/>
    <property type="project" value="InterPro"/>
</dbReference>
<reference evidence="2 3" key="1">
    <citation type="submission" date="2020-08" db="EMBL/GenBank/DDBJ databases">
        <title>Sequencing the genomes of 1000 actinobacteria strains.</title>
        <authorList>
            <person name="Klenk H.-P."/>
        </authorList>
    </citation>
    <scope>NUCLEOTIDE SEQUENCE [LARGE SCALE GENOMIC DNA]</scope>
    <source>
        <strain evidence="2 3">DSM 22826</strain>
    </source>
</reference>
<dbReference type="GO" id="GO:0006797">
    <property type="term" value="P:polyphosphate metabolic process"/>
    <property type="evidence" value="ECO:0007669"/>
    <property type="project" value="InterPro"/>
</dbReference>
<dbReference type="EMBL" id="JACHVS010000001">
    <property type="protein sequence ID" value="MBB2993835.1"/>
    <property type="molecule type" value="Genomic_DNA"/>
</dbReference>
<name>A0A839QH87_9MICC</name>
<protein>
    <submittedName>
        <fullName evidence="2">PPK2 family polyphosphate:nucleotide phosphotransferase</fullName>
    </submittedName>
</protein>